<dbReference type="AlphaFoldDB" id="A0A671XY36"/>
<dbReference type="InterPro" id="IPR000832">
    <property type="entry name" value="GPCR_2_secretin-like"/>
</dbReference>
<dbReference type="CTD" id="100538283"/>
<evidence type="ECO:0000256" key="5">
    <source>
        <dbReference type="ARBA" id="ARBA00022536"/>
    </source>
</evidence>
<keyword evidence="10" id="KW-0130">Cell adhesion</keyword>
<feature type="compositionally biased region" description="Low complexity" evidence="16">
    <location>
        <begin position="763"/>
        <end position="776"/>
    </location>
</feature>
<dbReference type="Gene3D" id="2.10.25.10">
    <property type="entry name" value="Laminin"/>
    <property type="match status" value="3"/>
</dbReference>
<evidence type="ECO:0000259" key="21">
    <source>
        <dbReference type="PROSITE" id="PS50261"/>
    </source>
</evidence>
<dbReference type="InterPro" id="IPR049883">
    <property type="entry name" value="NOTCH1_EGF-like"/>
</dbReference>
<keyword evidence="11 17" id="KW-1133">Transmembrane helix</keyword>
<evidence type="ECO:0000256" key="13">
    <source>
        <dbReference type="ARBA" id="ARBA00023157"/>
    </source>
</evidence>
<dbReference type="GO" id="GO:0007166">
    <property type="term" value="P:cell surface receptor signaling pathway"/>
    <property type="evidence" value="ECO:0007669"/>
    <property type="project" value="InterPro"/>
</dbReference>
<dbReference type="PROSITE" id="PS01187">
    <property type="entry name" value="EGF_CA"/>
    <property type="match status" value="2"/>
</dbReference>
<dbReference type="InterPro" id="IPR000742">
    <property type="entry name" value="EGF"/>
</dbReference>
<comment type="subcellular location">
    <subcellularLocation>
        <location evidence="2">Cell membrane</location>
        <topology evidence="2">Multi-pass membrane protein</topology>
    </subcellularLocation>
    <subcellularLocation>
        <location evidence="1">Secreted</location>
    </subcellularLocation>
</comment>
<dbReference type="GO" id="GO:0005886">
    <property type="term" value="C:plasma membrane"/>
    <property type="evidence" value="ECO:0007669"/>
    <property type="project" value="UniProtKB-SubCell"/>
</dbReference>
<dbReference type="GeneID" id="115575507"/>
<dbReference type="GO" id="GO:0007189">
    <property type="term" value="P:adenylate cyclase-activating G protein-coupled receptor signaling pathway"/>
    <property type="evidence" value="ECO:0007669"/>
    <property type="project" value="TreeGrafter"/>
</dbReference>
<dbReference type="InParanoid" id="A0A671XY36"/>
<evidence type="ECO:0000256" key="10">
    <source>
        <dbReference type="ARBA" id="ARBA00022889"/>
    </source>
</evidence>
<dbReference type="PROSITE" id="PS50026">
    <property type="entry name" value="EGF_3"/>
    <property type="match status" value="3"/>
</dbReference>
<evidence type="ECO:0000256" key="14">
    <source>
        <dbReference type="ARBA" id="ARBA00023180"/>
    </source>
</evidence>
<dbReference type="PRINTS" id="PR00249">
    <property type="entry name" value="GPCRSECRETIN"/>
</dbReference>
<evidence type="ECO:0000313" key="22">
    <source>
        <dbReference type="Ensembl" id="ENSSAUP00010053816.1"/>
    </source>
</evidence>
<evidence type="ECO:0000256" key="17">
    <source>
        <dbReference type="SAM" id="Phobius"/>
    </source>
</evidence>
<proteinExistence type="predicted"/>
<evidence type="ECO:0000256" key="3">
    <source>
        <dbReference type="ARBA" id="ARBA00022475"/>
    </source>
</evidence>
<dbReference type="Gene3D" id="1.20.1070.10">
    <property type="entry name" value="Rhodopsin 7-helix transmembrane proteins"/>
    <property type="match status" value="1"/>
</dbReference>
<evidence type="ECO:0000256" key="18">
    <source>
        <dbReference type="SAM" id="SignalP"/>
    </source>
</evidence>
<dbReference type="Proteomes" id="UP000472265">
    <property type="component" value="Chromosome 23"/>
</dbReference>
<dbReference type="InterPro" id="IPR018097">
    <property type="entry name" value="EGF_Ca-bd_CS"/>
</dbReference>
<reference evidence="22" key="3">
    <citation type="submission" date="2025-09" db="UniProtKB">
        <authorList>
            <consortium name="Ensembl"/>
        </authorList>
    </citation>
    <scope>IDENTIFICATION</scope>
</reference>
<feature type="transmembrane region" description="Helical" evidence="17">
    <location>
        <begin position="716"/>
        <end position="738"/>
    </location>
</feature>
<dbReference type="InterPro" id="IPR057244">
    <property type="entry name" value="GAIN_B"/>
</dbReference>
<dbReference type="Ensembl" id="ENSSAUT00010056548.1">
    <property type="protein sequence ID" value="ENSSAUP00010053816.1"/>
    <property type="gene ID" value="ENSSAUG00010022225.1"/>
</dbReference>
<feature type="signal peptide" evidence="18">
    <location>
        <begin position="1"/>
        <end position="21"/>
    </location>
</feature>
<comment type="caution">
    <text evidence="15">Lacks conserved residue(s) required for the propagation of feature annotation.</text>
</comment>
<evidence type="ECO:0000256" key="1">
    <source>
        <dbReference type="ARBA" id="ARBA00004613"/>
    </source>
</evidence>
<evidence type="ECO:0000256" key="6">
    <source>
        <dbReference type="ARBA" id="ARBA00022692"/>
    </source>
</evidence>
<reference evidence="22" key="1">
    <citation type="submission" date="2021-04" db="EMBL/GenBank/DDBJ databases">
        <authorList>
            <consortium name="Wellcome Sanger Institute Data Sharing"/>
        </authorList>
    </citation>
    <scope>NUCLEOTIDE SEQUENCE [LARGE SCALE GENOMIC DNA]</scope>
</reference>
<feature type="transmembrane region" description="Helical" evidence="17">
    <location>
        <begin position="538"/>
        <end position="556"/>
    </location>
</feature>
<dbReference type="GO" id="GO:0007155">
    <property type="term" value="P:cell adhesion"/>
    <property type="evidence" value="ECO:0007669"/>
    <property type="project" value="UniProtKB-KW"/>
</dbReference>
<feature type="domain" description="G-protein coupled receptors family 2 profile 2" evidence="21">
    <location>
        <begin position="501"/>
        <end position="739"/>
    </location>
</feature>
<dbReference type="PROSITE" id="PS50261">
    <property type="entry name" value="G_PROTEIN_RECEP_F2_4"/>
    <property type="match status" value="1"/>
</dbReference>
<keyword evidence="7 18" id="KW-0732">Signal</keyword>
<accession>A0A671XY36</accession>
<sequence>MPGRWNLLILALCLSFVVVQSSCPRGYSLSRRQCIDDDECAEDEDDPEYIGPCGEHAVCYNTIGSFYCQCQEGFISSTNTKNFSANSSATCQDVNECVENPGLCGPNAKCFNTIPHYSCICGDGFQTTSGVESFHDGDNVTCRDMNECEDENVCGENARCINTPGSYHCVCNAGYGLESGRSNFSGGQELCKVSIPDKCLIDKTICGNGTCHRGAAGHYCACHSGFTNYGNNQSRCTALDCDVFKAHLTEEFPVARDLVTLLKNGCRALTESEDPTELDGGDIMARLLSLIDELLSGKPFKDNRKVSTFLDLVENTLGLIGPFITPPGTTRSTTHTELELLVHMGADAPQGPVTLSSKQARLGIQLETAAGDLSNYPGFTTVSLLSYANLNDSADGFFSGMKPKAKQRFRINSKVVTVTVSNRNTSHLNESVRLTLYHLNQTNENNHTCVFWNSSEGGGTWSDSGCSVLESNSEYTVCSCTHLSSFAVLMALYEMEDKFELQLITWIGLSLSLICLFICILTFSLIRSIQSPRTSIHLHLCISLFIAVLIFLAGISRTESEVGCSVVAGLLHFFYLAAFCWMCLEGIQLFRMVVLVFNTNFKTLYMMAGGYGVPALIVGISALANPKGYGTERYCWLNLNSIWSFFGPACVIIFVNIVFFLITVWKLAQKFSSLNPDLDNLQKIKAFTITAVAQLCVLGTMWIFGCFQFEEGTIAMSYLFTIFGSLQGVMLFVMHCLFSKQVREEYGNILSRCCAPRKKSYSEFSSSYSSRAQASKSTRDTGESHI</sequence>
<dbReference type="CDD" id="cd00054">
    <property type="entry name" value="EGF_CA"/>
    <property type="match status" value="3"/>
</dbReference>
<dbReference type="SUPFAM" id="SSF81321">
    <property type="entry name" value="Family A G protein-coupled receptor-like"/>
    <property type="match status" value="1"/>
</dbReference>
<keyword evidence="9" id="KW-0106">Calcium</keyword>
<keyword evidence="23" id="KW-1185">Reference proteome</keyword>
<feature type="transmembrane region" description="Helical" evidence="17">
    <location>
        <begin position="604"/>
        <end position="623"/>
    </location>
</feature>
<protein>
    <submittedName>
        <fullName evidence="22">Adhesion G protein-coupled receptor E2-like</fullName>
    </submittedName>
</protein>
<keyword evidence="8" id="KW-0677">Repeat</keyword>
<feature type="compositionally biased region" description="Basic and acidic residues" evidence="16">
    <location>
        <begin position="777"/>
        <end position="786"/>
    </location>
</feature>
<dbReference type="InterPro" id="IPR000152">
    <property type="entry name" value="EGF-type_Asp/Asn_hydroxyl_site"/>
</dbReference>
<dbReference type="SMART" id="SM00179">
    <property type="entry name" value="EGF_CA"/>
    <property type="match status" value="4"/>
</dbReference>
<evidence type="ECO:0000313" key="23">
    <source>
        <dbReference type="Proteomes" id="UP000472265"/>
    </source>
</evidence>
<evidence type="ECO:0000256" key="7">
    <source>
        <dbReference type="ARBA" id="ARBA00022729"/>
    </source>
</evidence>
<gene>
    <name evidence="22" type="primary">LOC115575507</name>
</gene>
<dbReference type="InterPro" id="IPR001881">
    <property type="entry name" value="EGF-like_Ca-bd_dom"/>
</dbReference>
<feature type="transmembrane region" description="Helical" evidence="17">
    <location>
        <begin position="643"/>
        <end position="665"/>
    </location>
</feature>
<dbReference type="RefSeq" id="XP_030263508.1">
    <property type="nucleotide sequence ID" value="XM_030407648.1"/>
</dbReference>
<dbReference type="PANTHER" id="PTHR12011">
    <property type="entry name" value="ADHESION G-PROTEIN COUPLED RECEPTOR"/>
    <property type="match status" value="1"/>
</dbReference>
<reference evidence="22" key="2">
    <citation type="submission" date="2025-08" db="UniProtKB">
        <authorList>
            <consortium name="Ensembl"/>
        </authorList>
    </citation>
    <scope>IDENTIFICATION</scope>
</reference>
<dbReference type="FunFam" id="1.20.1070.10:FF:000136">
    <property type="entry name" value="Adhesion G protein-coupled receptor E5"/>
    <property type="match status" value="1"/>
</dbReference>
<keyword evidence="12 17" id="KW-0472">Membrane</keyword>
<evidence type="ECO:0000256" key="8">
    <source>
        <dbReference type="ARBA" id="ARBA00022737"/>
    </source>
</evidence>
<dbReference type="SMART" id="SM00303">
    <property type="entry name" value="GPS"/>
    <property type="match status" value="1"/>
</dbReference>
<evidence type="ECO:0000256" key="9">
    <source>
        <dbReference type="ARBA" id="ARBA00022837"/>
    </source>
</evidence>
<feature type="domain" description="EGF-like" evidence="19">
    <location>
        <begin position="144"/>
        <end position="181"/>
    </location>
</feature>
<dbReference type="Pfam" id="PF07645">
    <property type="entry name" value="EGF_CA"/>
    <property type="match status" value="3"/>
</dbReference>
<dbReference type="GeneTree" id="ENSGT00940000160578"/>
<evidence type="ECO:0000259" key="19">
    <source>
        <dbReference type="PROSITE" id="PS50026"/>
    </source>
</evidence>
<dbReference type="SUPFAM" id="SSF57196">
    <property type="entry name" value="EGF/Laminin"/>
    <property type="match status" value="3"/>
</dbReference>
<keyword evidence="6 17" id="KW-0812">Transmembrane</keyword>
<feature type="chain" id="PRO_5025507942" evidence="18">
    <location>
        <begin position="22"/>
        <end position="786"/>
    </location>
</feature>
<evidence type="ECO:0000256" key="2">
    <source>
        <dbReference type="ARBA" id="ARBA00004651"/>
    </source>
</evidence>
<evidence type="ECO:0000256" key="12">
    <source>
        <dbReference type="ARBA" id="ARBA00023136"/>
    </source>
</evidence>
<dbReference type="InterPro" id="IPR017981">
    <property type="entry name" value="GPCR_2-like_7TM"/>
</dbReference>
<evidence type="ECO:0000259" key="20">
    <source>
        <dbReference type="PROSITE" id="PS50221"/>
    </source>
</evidence>
<feature type="transmembrane region" description="Helical" evidence="17">
    <location>
        <begin position="686"/>
        <end position="704"/>
    </location>
</feature>
<feature type="domain" description="GAIN-B" evidence="20">
    <location>
        <begin position="330"/>
        <end position="496"/>
    </location>
</feature>
<dbReference type="PROSITE" id="PS00010">
    <property type="entry name" value="ASX_HYDROXYL"/>
    <property type="match status" value="3"/>
</dbReference>
<organism evidence="22 23">
    <name type="scientific">Sparus aurata</name>
    <name type="common">Gilthead sea bream</name>
    <dbReference type="NCBI Taxonomy" id="8175"/>
    <lineage>
        <taxon>Eukaryota</taxon>
        <taxon>Metazoa</taxon>
        <taxon>Chordata</taxon>
        <taxon>Craniata</taxon>
        <taxon>Vertebrata</taxon>
        <taxon>Euteleostomi</taxon>
        <taxon>Actinopterygii</taxon>
        <taxon>Neopterygii</taxon>
        <taxon>Teleostei</taxon>
        <taxon>Neoteleostei</taxon>
        <taxon>Acanthomorphata</taxon>
        <taxon>Eupercaria</taxon>
        <taxon>Spariformes</taxon>
        <taxon>Sparidae</taxon>
        <taxon>Sparus</taxon>
    </lineage>
</organism>
<keyword evidence="5 15" id="KW-0245">EGF-like domain</keyword>
<dbReference type="GO" id="GO:0004930">
    <property type="term" value="F:G protein-coupled receptor activity"/>
    <property type="evidence" value="ECO:0007669"/>
    <property type="project" value="InterPro"/>
</dbReference>
<evidence type="ECO:0000256" key="15">
    <source>
        <dbReference type="PROSITE-ProRule" id="PRU00076"/>
    </source>
</evidence>
<dbReference type="SMART" id="SM00181">
    <property type="entry name" value="EGF"/>
    <property type="match status" value="4"/>
</dbReference>
<dbReference type="GO" id="GO:0005509">
    <property type="term" value="F:calcium ion binding"/>
    <property type="evidence" value="ECO:0007669"/>
    <property type="project" value="InterPro"/>
</dbReference>
<keyword evidence="4" id="KW-0964">Secreted</keyword>
<dbReference type="PRINTS" id="PR01278">
    <property type="entry name" value="CD97PROTEIN"/>
</dbReference>
<dbReference type="FunFam" id="2.10.25.10:FF:000014">
    <property type="entry name" value="Latent-transforming growth factor beta-binding protein 3"/>
    <property type="match status" value="1"/>
</dbReference>
<dbReference type="OMA" id="DKKICRD"/>
<dbReference type="OrthoDB" id="1100386at2759"/>
<evidence type="ECO:0000256" key="16">
    <source>
        <dbReference type="SAM" id="MobiDB-lite"/>
    </source>
</evidence>
<dbReference type="Pfam" id="PF00002">
    <property type="entry name" value="7tm_2"/>
    <property type="match status" value="1"/>
</dbReference>
<dbReference type="Gene3D" id="2.60.220.50">
    <property type="match status" value="1"/>
</dbReference>
<evidence type="ECO:0000256" key="11">
    <source>
        <dbReference type="ARBA" id="ARBA00022989"/>
    </source>
</evidence>
<feature type="domain" description="EGF-like" evidence="19">
    <location>
        <begin position="36"/>
        <end position="80"/>
    </location>
</feature>
<feature type="transmembrane region" description="Helical" evidence="17">
    <location>
        <begin position="503"/>
        <end position="526"/>
    </location>
</feature>
<feature type="domain" description="EGF-like" evidence="19">
    <location>
        <begin position="93"/>
        <end position="131"/>
    </location>
</feature>
<evidence type="ECO:0000256" key="4">
    <source>
        <dbReference type="ARBA" id="ARBA00022525"/>
    </source>
</evidence>
<keyword evidence="14" id="KW-0325">Glycoprotein</keyword>
<dbReference type="InterPro" id="IPR003056">
    <property type="entry name" value="GPCR_2_ADGRE2_ADGRE5"/>
</dbReference>
<dbReference type="PROSITE" id="PS50221">
    <property type="entry name" value="GAIN_B"/>
    <property type="match status" value="1"/>
</dbReference>
<dbReference type="Pfam" id="PF01825">
    <property type="entry name" value="GPS"/>
    <property type="match status" value="1"/>
</dbReference>
<keyword evidence="3" id="KW-1003">Cell membrane</keyword>
<keyword evidence="13" id="KW-1015">Disulfide bond</keyword>
<dbReference type="GO" id="GO:0005576">
    <property type="term" value="C:extracellular region"/>
    <property type="evidence" value="ECO:0007669"/>
    <property type="project" value="UniProtKB-SubCell"/>
</dbReference>
<feature type="region of interest" description="Disordered" evidence="16">
    <location>
        <begin position="763"/>
        <end position="786"/>
    </location>
</feature>
<dbReference type="PANTHER" id="PTHR12011:SF433">
    <property type="entry name" value="ADHESION G PROTEIN-COUPLED RECEPTOR E1-LIKE-RELATED"/>
    <property type="match status" value="1"/>
</dbReference>
<name>A0A671XY36_SPAAU</name>
<dbReference type="InterPro" id="IPR046338">
    <property type="entry name" value="GAIN_dom_sf"/>
</dbReference>
<dbReference type="InterPro" id="IPR000203">
    <property type="entry name" value="GPS"/>
</dbReference>